<name>A0A8C0KF74_CANLU</name>
<evidence type="ECO:0000256" key="5">
    <source>
        <dbReference type="RuleBase" id="RU364104"/>
    </source>
</evidence>
<evidence type="ECO:0000313" key="6">
    <source>
        <dbReference type="Ensembl" id="ENSCAFP00020013668.1"/>
    </source>
</evidence>
<comment type="similarity">
    <text evidence="2 5">Belongs to the CMC family.</text>
</comment>
<accession>A0A8C0KF74</accession>
<reference evidence="6" key="1">
    <citation type="submission" date="2025-08" db="UniProtKB">
        <authorList>
            <consortium name="Ensembl"/>
        </authorList>
    </citation>
    <scope>IDENTIFICATION</scope>
</reference>
<evidence type="ECO:0000256" key="3">
    <source>
        <dbReference type="ARBA" id="ARBA00023128"/>
    </source>
</evidence>
<keyword evidence="7" id="KW-1185">Reference proteome</keyword>
<dbReference type="PROSITE" id="PS51808">
    <property type="entry name" value="CHCH"/>
    <property type="match status" value="1"/>
</dbReference>
<dbReference type="PANTHER" id="PTHR22977">
    <property type="entry name" value="COX ASSEMBLY MITOCHONDRIAL PROTEIN"/>
    <property type="match status" value="1"/>
</dbReference>
<dbReference type="GO" id="GO:0005739">
    <property type="term" value="C:mitochondrion"/>
    <property type="evidence" value="ECO:0007669"/>
    <property type="project" value="UniProtKB-SubCell"/>
</dbReference>
<reference evidence="6" key="2">
    <citation type="submission" date="2025-09" db="UniProtKB">
        <authorList>
            <consortium name="Ensembl"/>
        </authorList>
    </citation>
    <scope>IDENTIFICATION</scope>
</reference>
<dbReference type="InterPro" id="IPR013892">
    <property type="entry name" value="Cyt_c_biogenesis_Cmc1-like"/>
</dbReference>
<keyword evidence="3 5" id="KW-0496">Mitochondrion</keyword>
<protein>
    <recommendedName>
        <fullName evidence="5">COX assembly mitochondrial protein</fullName>
    </recommendedName>
</protein>
<evidence type="ECO:0000256" key="2">
    <source>
        <dbReference type="ARBA" id="ARBA00007347"/>
    </source>
</evidence>
<dbReference type="Proteomes" id="UP000694391">
    <property type="component" value="Unplaced"/>
</dbReference>
<organism evidence="6 7">
    <name type="scientific">Canis lupus dingo</name>
    <name type="common">dingo</name>
    <dbReference type="NCBI Taxonomy" id="286419"/>
    <lineage>
        <taxon>Eukaryota</taxon>
        <taxon>Metazoa</taxon>
        <taxon>Chordata</taxon>
        <taxon>Craniata</taxon>
        <taxon>Vertebrata</taxon>
        <taxon>Euteleostomi</taxon>
        <taxon>Mammalia</taxon>
        <taxon>Eutheria</taxon>
        <taxon>Laurasiatheria</taxon>
        <taxon>Carnivora</taxon>
        <taxon>Caniformia</taxon>
        <taxon>Canidae</taxon>
        <taxon>Canis</taxon>
    </lineage>
</organism>
<evidence type="ECO:0000313" key="7">
    <source>
        <dbReference type="Proteomes" id="UP000694391"/>
    </source>
</evidence>
<keyword evidence="4" id="KW-1015">Disulfide bond</keyword>
<evidence type="ECO:0000256" key="1">
    <source>
        <dbReference type="ARBA" id="ARBA00004173"/>
    </source>
</evidence>
<evidence type="ECO:0000256" key="4">
    <source>
        <dbReference type="ARBA" id="ARBA00023157"/>
    </source>
</evidence>
<proteinExistence type="inferred from homology"/>
<dbReference type="GeneTree" id="ENSGT00390000016908"/>
<sequence>MHPDSSPYLDTEACNVLTNLLKECHKNHSNLKFFGHCNDLDMEMRKCLKNENMEKRMKNRNMAVASGI</sequence>
<dbReference type="Ensembl" id="ENSCAFT00020015834.1">
    <property type="protein sequence ID" value="ENSCAFP00020013668.1"/>
    <property type="gene ID" value="ENSCAFG00020011019.1"/>
</dbReference>
<dbReference type="PANTHER" id="PTHR22977:SF1">
    <property type="entry name" value="COX ASSEMBLY MITOCHONDRIAL PROTEIN 2 HOMOLOG"/>
    <property type="match status" value="1"/>
</dbReference>
<dbReference type="Pfam" id="PF08583">
    <property type="entry name" value="Cmc1"/>
    <property type="match status" value="1"/>
</dbReference>
<dbReference type="AlphaFoldDB" id="A0A8C0KF74"/>
<comment type="subcellular location">
    <subcellularLocation>
        <location evidence="1 5">Mitochondrion</location>
    </subcellularLocation>
</comment>